<dbReference type="AlphaFoldDB" id="A0A8H7A9C5"/>
<dbReference type="PROSITE" id="PS00463">
    <property type="entry name" value="ZN2_CY6_FUNGAL_1"/>
    <property type="match status" value="1"/>
</dbReference>
<reference evidence="8" key="1">
    <citation type="submission" date="2020-02" db="EMBL/GenBank/DDBJ databases">
        <authorList>
            <person name="Palmer J.M."/>
        </authorList>
    </citation>
    <scope>NUCLEOTIDE SEQUENCE</scope>
    <source>
        <strain evidence="8">EPUS1.4</strain>
        <tissue evidence="8">Thallus</tissue>
    </source>
</reference>
<evidence type="ECO:0000256" key="3">
    <source>
        <dbReference type="ARBA" id="ARBA00023125"/>
    </source>
</evidence>
<dbReference type="GO" id="GO:0005634">
    <property type="term" value="C:nucleus"/>
    <property type="evidence" value="ECO:0007669"/>
    <property type="project" value="UniProtKB-SubCell"/>
</dbReference>
<comment type="subcellular location">
    <subcellularLocation>
        <location evidence="1">Nucleus</location>
    </subcellularLocation>
</comment>
<evidence type="ECO:0000256" key="2">
    <source>
        <dbReference type="ARBA" id="ARBA00023015"/>
    </source>
</evidence>
<dbReference type="InterPro" id="IPR001138">
    <property type="entry name" value="Zn2Cys6_DnaBD"/>
</dbReference>
<feature type="domain" description="Zn(2)-C6 fungal-type" evidence="7">
    <location>
        <begin position="69"/>
        <end position="97"/>
    </location>
</feature>
<keyword evidence="2" id="KW-0805">Transcription regulation</keyword>
<sequence>METITIPSPSAFLRKSPASDSTPDPNPAPTQPITHAGRRPLASSGRTPTTSGVQNGGITKPKQSKSRNGCITCKRKRLKCDESKPTCEQCRKRSVQCEGYSKAFKWRSFEEANFTGKSGPKPRKVSPPPPPPPPPSTSRNISAQAPSASSPSNDSNAGPSPVPEADGGFKAIGSPDAFRDPYRIPNHYNGFPTPVSPHFPKHIDYIPQSQTPNVYEHQSVVNPYASDNSPQAQTNANHLSQPRPIHPARHPSSFPSGSPTLRDILLPGTDLNSPPPPIELRPPQSPLPYMPSGYTPPADVDGAVNDDEDVEEIVRRDDPMMNLDQQQRIMSNNWSFRLPSSSPSPSESSSSSSSSMMDLWAQPRLPNSSPEMLVVQFDRQTCGILSVKDGPNENPWRTVLWPMAQESKHLYHAIAALTAFHSSKAAPELRMDGMKHMHQSVTNLATSLHDMRFDDPLNSNELDAALATTLVLAFSESWDRHVSSGIEHLKGAKYFVNQAVIKYQNAVQTGSSNMQQLHRLRFLCNTFIYMDVIARLTSLKEDDFDDLDNVLATFNQPFDNMPEIDPLMGAASTLFPLIGRLAAIVRRVRKSSTNSFTLISDAIELKRRIEQWQAPALVSFEIPEDPTSEVQHSVQTAEAYRWATLLYLHQAVPEIPSNPANILANTVLKYLATVPLSSRTIIVQIFPLLAASCEAITQEDRQWVRNRWAAMSARLSIGNVDKCFDVVKEVWDRRDRFEAAKADRLLRRQASWCVPMNETPWPISVRGTKRKMSDADHTNPSVFSNGSGGSDLATVVEGSFSKRRAMTDQNGLPHSVRLDDESTAASMHVDSYRGATVPPFPKQSPLPLPSLARKGSIESPLESIEFEYTVRGRLHWIGVMSDFEWEVLLG</sequence>
<dbReference type="EMBL" id="JAACFV010000123">
    <property type="protein sequence ID" value="KAF7504918.1"/>
    <property type="molecule type" value="Genomic_DNA"/>
</dbReference>
<protein>
    <recommendedName>
        <fullName evidence="7">Zn(2)-C6 fungal-type domain-containing protein</fullName>
    </recommendedName>
</protein>
<keyword evidence="5" id="KW-0539">Nucleus</keyword>
<feature type="compositionally biased region" description="Polar residues" evidence="6">
    <location>
        <begin position="44"/>
        <end position="57"/>
    </location>
</feature>
<dbReference type="InterPro" id="IPR036864">
    <property type="entry name" value="Zn2-C6_fun-type_DNA-bd_sf"/>
</dbReference>
<proteinExistence type="predicted"/>
<feature type="region of interest" description="Disordered" evidence="6">
    <location>
        <begin position="111"/>
        <end position="185"/>
    </location>
</feature>
<dbReference type="SUPFAM" id="SSF57701">
    <property type="entry name" value="Zn2/Cys6 DNA-binding domain"/>
    <property type="match status" value="1"/>
</dbReference>
<evidence type="ECO:0000256" key="5">
    <source>
        <dbReference type="ARBA" id="ARBA00023242"/>
    </source>
</evidence>
<dbReference type="GO" id="GO:0000981">
    <property type="term" value="F:DNA-binding transcription factor activity, RNA polymerase II-specific"/>
    <property type="evidence" value="ECO:0007669"/>
    <property type="project" value="InterPro"/>
</dbReference>
<feature type="compositionally biased region" description="Pro residues" evidence="6">
    <location>
        <begin position="273"/>
        <end position="289"/>
    </location>
</feature>
<feature type="compositionally biased region" description="Low complexity" evidence="6">
    <location>
        <begin position="339"/>
        <end position="355"/>
    </location>
</feature>
<feature type="compositionally biased region" description="Pro residues" evidence="6">
    <location>
        <begin position="125"/>
        <end position="136"/>
    </location>
</feature>
<organism evidence="8 9">
    <name type="scientific">Endocarpon pusillum</name>
    <dbReference type="NCBI Taxonomy" id="364733"/>
    <lineage>
        <taxon>Eukaryota</taxon>
        <taxon>Fungi</taxon>
        <taxon>Dikarya</taxon>
        <taxon>Ascomycota</taxon>
        <taxon>Pezizomycotina</taxon>
        <taxon>Eurotiomycetes</taxon>
        <taxon>Chaetothyriomycetidae</taxon>
        <taxon>Verrucariales</taxon>
        <taxon>Verrucariaceae</taxon>
        <taxon>Endocarpon</taxon>
    </lineage>
</organism>
<dbReference type="GO" id="GO:0000976">
    <property type="term" value="F:transcription cis-regulatory region binding"/>
    <property type="evidence" value="ECO:0007669"/>
    <property type="project" value="TreeGrafter"/>
</dbReference>
<dbReference type="OrthoDB" id="3886144at2759"/>
<keyword evidence="9" id="KW-1185">Reference proteome</keyword>
<dbReference type="SMART" id="SM00066">
    <property type="entry name" value="GAL4"/>
    <property type="match status" value="1"/>
</dbReference>
<evidence type="ECO:0000313" key="8">
    <source>
        <dbReference type="EMBL" id="KAF7504918.1"/>
    </source>
</evidence>
<dbReference type="Pfam" id="PF11951">
    <property type="entry name" value="Fungal_trans_2"/>
    <property type="match status" value="1"/>
</dbReference>
<dbReference type="GO" id="GO:0008270">
    <property type="term" value="F:zinc ion binding"/>
    <property type="evidence" value="ECO:0007669"/>
    <property type="project" value="InterPro"/>
</dbReference>
<dbReference type="PROSITE" id="PS50048">
    <property type="entry name" value="ZN2_CY6_FUNGAL_2"/>
    <property type="match status" value="1"/>
</dbReference>
<dbReference type="PANTHER" id="PTHR37534">
    <property type="entry name" value="TRANSCRIPTIONAL ACTIVATOR PROTEIN UGA3"/>
    <property type="match status" value="1"/>
</dbReference>
<keyword evidence="4" id="KW-0804">Transcription</keyword>
<evidence type="ECO:0000259" key="7">
    <source>
        <dbReference type="PROSITE" id="PS50048"/>
    </source>
</evidence>
<dbReference type="Pfam" id="PF00172">
    <property type="entry name" value="Zn_clus"/>
    <property type="match status" value="1"/>
</dbReference>
<evidence type="ECO:0000256" key="6">
    <source>
        <dbReference type="SAM" id="MobiDB-lite"/>
    </source>
</evidence>
<dbReference type="InterPro" id="IPR021858">
    <property type="entry name" value="Fun_TF"/>
</dbReference>
<evidence type="ECO:0000256" key="4">
    <source>
        <dbReference type="ARBA" id="ARBA00023163"/>
    </source>
</evidence>
<name>A0A8H7A9C5_9EURO</name>
<feature type="region of interest" description="Disordered" evidence="6">
    <location>
        <begin position="335"/>
        <end position="363"/>
    </location>
</feature>
<dbReference type="GO" id="GO:0045944">
    <property type="term" value="P:positive regulation of transcription by RNA polymerase II"/>
    <property type="evidence" value="ECO:0007669"/>
    <property type="project" value="TreeGrafter"/>
</dbReference>
<dbReference type="CDD" id="cd00067">
    <property type="entry name" value="GAL4"/>
    <property type="match status" value="1"/>
</dbReference>
<evidence type="ECO:0000256" key="1">
    <source>
        <dbReference type="ARBA" id="ARBA00004123"/>
    </source>
</evidence>
<comment type="caution">
    <text evidence="8">The sequence shown here is derived from an EMBL/GenBank/DDBJ whole genome shotgun (WGS) entry which is preliminary data.</text>
</comment>
<feature type="region of interest" description="Disordered" evidence="6">
    <location>
        <begin position="223"/>
        <end position="304"/>
    </location>
</feature>
<keyword evidence="3" id="KW-0238">DNA-binding</keyword>
<accession>A0A8H7A9C5</accession>
<dbReference type="PANTHER" id="PTHR37534:SF47">
    <property type="entry name" value="ZN(2)-C6 FUNGAL-TYPE DOMAIN-CONTAINING PROTEIN"/>
    <property type="match status" value="1"/>
</dbReference>
<gene>
    <name evidence="8" type="ORF">GJ744_001565</name>
</gene>
<feature type="compositionally biased region" description="Polar residues" evidence="6">
    <location>
        <begin position="223"/>
        <end position="240"/>
    </location>
</feature>
<feature type="region of interest" description="Disordered" evidence="6">
    <location>
        <begin position="1"/>
        <end position="71"/>
    </location>
</feature>
<evidence type="ECO:0000313" key="9">
    <source>
        <dbReference type="Proteomes" id="UP000606974"/>
    </source>
</evidence>
<dbReference type="Gene3D" id="4.10.240.10">
    <property type="entry name" value="Zn(2)-C6 fungal-type DNA-binding domain"/>
    <property type="match status" value="1"/>
</dbReference>
<feature type="compositionally biased region" description="Low complexity" evidence="6">
    <location>
        <begin position="142"/>
        <end position="159"/>
    </location>
</feature>
<dbReference type="Proteomes" id="UP000606974">
    <property type="component" value="Unassembled WGS sequence"/>
</dbReference>